<reference evidence="2 3" key="1">
    <citation type="journal article" date="2013" name="BMC Genomics">
        <title>Genomics-driven discovery of the pneumocandin biosynthetic gene cluster in the fungus Glarea lozoyensis.</title>
        <authorList>
            <person name="Chen L."/>
            <person name="Yue Q."/>
            <person name="Zhang X."/>
            <person name="Xiang M."/>
            <person name="Wang C."/>
            <person name="Li S."/>
            <person name="Che Y."/>
            <person name="Ortiz-Lopez F.J."/>
            <person name="Bills G.F."/>
            <person name="Liu X."/>
            <person name="An Z."/>
        </authorList>
    </citation>
    <scope>NUCLEOTIDE SEQUENCE [LARGE SCALE GENOMIC DNA]</scope>
    <source>
        <strain evidence="3">ATCC 20868 / MF5171</strain>
    </source>
</reference>
<accession>S3D264</accession>
<dbReference type="HOGENOM" id="CLU_037887_1_0_1"/>
<dbReference type="eggNOG" id="ENOG502S2T1">
    <property type="taxonomic scope" value="Eukaryota"/>
</dbReference>
<gene>
    <name evidence="2" type="ORF">GLAREA_11982</name>
</gene>
<dbReference type="EMBL" id="KE145360">
    <property type="protein sequence ID" value="EPE31900.1"/>
    <property type="molecule type" value="Genomic_DNA"/>
</dbReference>
<evidence type="ECO:0000313" key="3">
    <source>
        <dbReference type="Proteomes" id="UP000016922"/>
    </source>
</evidence>
<dbReference type="OMA" id="NATCWSS"/>
<protein>
    <submittedName>
        <fullName evidence="2">3-carboxy-cis,cis-mucoante lactonizing enzyme</fullName>
    </submittedName>
</protein>
<name>S3D264_GLAL2</name>
<dbReference type="GeneID" id="19471023"/>
<keyword evidence="3" id="KW-1185">Reference proteome</keyword>
<dbReference type="InterPro" id="IPR015943">
    <property type="entry name" value="WD40/YVTN_repeat-like_dom_sf"/>
</dbReference>
<feature type="chain" id="PRO_5004508035" evidence="1">
    <location>
        <begin position="20"/>
        <end position="444"/>
    </location>
</feature>
<dbReference type="AlphaFoldDB" id="S3D264"/>
<dbReference type="SUPFAM" id="SSF75011">
    <property type="entry name" value="3-carboxy-cis,cis-mucoante lactonizing enzyme"/>
    <property type="match status" value="1"/>
</dbReference>
<dbReference type="STRING" id="1116229.S3D264"/>
<evidence type="ECO:0000313" key="2">
    <source>
        <dbReference type="EMBL" id="EPE31900.1"/>
    </source>
</evidence>
<dbReference type="Proteomes" id="UP000016922">
    <property type="component" value="Unassembled WGS sequence"/>
</dbReference>
<evidence type="ECO:0000256" key="1">
    <source>
        <dbReference type="SAM" id="SignalP"/>
    </source>
</evidence>
<keyword evidence="1" id="KW-0732">Signal</keyword>
<organism evidence="2 3">
    <name type="scientific">Glarea lozoyensis (strain ATCC 20868 / MF5171)</name>
    <dbReference type="NCBI Taxonomy" id="1116229"/>
    <lineage>
        <taxon>Eukaryota</taxon>
        <taxon>Fungi</taxon>
        <taxon>Dikarya</taxon>
        <taxon>Ascomycota</taxon>
        <taxon>Pezizomycotina</taxon>
        <taxon>Leotiomycetes</taxon>
        <taxon>Helotiales</taxon>
        <taxon>Helotiaceae</taxon>
        <taxon>Glarea</taxon>
    </lineage>
</organism>
<dbReference type="KEGG" id="glz:GLAREA_11982"/>
<dbReference type="OrthoDB" id="10006285at2759"/>
<dbReference type="Gene3D" id="2.130.10.10">
    <property type="entry name" value="YVTN repeat-like/Quinoprotein amine dehydrogenase"/>
    <property type="match status" value="1"/>
</dbReference>
<sequence length="444" mass="44510">MYSLTTLLTTLSLLSATLAAPLTIPLGSTGLTITISSDGGAQMNNGQKVDLSPVMAMMSQASPAECATPPAQGNAKAGNAKAVYFLTNAANNAVVALKVGADGKLSAGSMTSTQGKGGVGVDAAGKPALPDGTFSQSIIRVEGSTMIALNPGSNTASLFSISSRDATKLTMIGSPVDTMGDFPVSVAVSSKLSMACVANTGARAGIACYKITPTGLLPSGSLRPFALNQTNPPSGPLNTVSQTFFNGDSTALLTTVKGDPTKKNTGFLSSFPVTAGMVSMTGTQTSPNGTAVLFGSTVLPGTSDIFVTDASFGTATLSSSTGFAAAAVSASTKLDGQKATCWATFSAVTSTAFVTDVARNVLSEIDTKTGEVVKSLDAKNGNIGLIDLASKGNFVYALAPGNATAGVPVHVAVYDVSGGRGSVKEVQNFEVMGVSDSVQGMTLC</sequence>
<feature type="signal peptide" evidence="1">
    <location>
        <begin position="1"/>
        <end position="19"/>
    </location>
</feature>
<dbReference type="RefSeq" id="XP_008080955.1">
    <property type="nucleotide sequence ID" value="XM_008082764.1"/>
</dbReference>
<proteinExistence type="predicted"/>